<gene>
    <name evidence="1" type="ORF">ANCDUO_03990</name>
</gene>
<evidence type="ECO:0000313" key="1">
    <source>
        <dbReference type="EMBL" id="KIH65686.1"/>
    </source>
</evidence>
<accession>A0A0C2H866</accession>
<reference evidence="1 2" key="1">
    <citation type="submission" date="2013-12" db="EMBL/GenBank/DDBJ databases">
        <title>Draft genome of the parsitic nematode Ancylostoma duodenale.</title>
        <authorList>
            <person name="Mitreva M."/>
        </authorList>
    </citation>
    <scope>NUCLEOTIDE SEQUENCE [LARGE SCALE GENOMIC DNA]</scope>
    <source>
        <strain evidence="1 2">Zhejiang</strain>
    </source>
</reference>
<sequence length="61" mass="6729">MVNPWCDAGEVRSAEERTGLITIQAYANNAPSTGKMSSEVEPVLVMASKPFDIPVYDRNRD</sequence>
<protein>
    <submittedName>
        <fullName evidence="1">Uncharacterized protein</fullName>
    </submittedName>
</protein>
<dbReference type="EMBL" id="KN727434">
    <property type="protein sequence ID" value="KIH65686.1"/>
    <property type="molecule type" value="Genomic_DNA"/>
</dbReference>
<keyword evidence="2" id="KW-1185">Reference proteome</keyword>
<dbReference type="AlphaFoldDB" id="A0A0C2H866"/>
<organism evidence="1 2">
    <name type="scientific">Ancylostoma duodenale</name>
    <dbReference type="NCBI Taxonomy" id="51022"/>
    <lineage>
        <taxon>Eukaryota</taxon>
        <taxon>Metazoa</taxon>
        <taxon>Ecdysozoa</taxon>
        <taxon>Nematoda</taxon>
        <taxon>Chromadorea</taxon>
        <taxon>Rhabditida</taxon>
        <taxon>Rhabditina</taxon>
        <taxon>Rhabditomorpha</taxon>
        <taxon>Strongyloidea</taxon>
        <taxon>Ancylostomatidae</taxon>
        <taxon>Ancylostomatinae</taxon>
        <taxon>Ancylostoma</taxon>
    </lineage>
</organism>
<dbReference type="Proteomes" id="UP000054047">
    <property type="component" value="Unassembled WGS sequence"/>
</dbReference>
<name>A0A0C2H866_9BILA</name>
<evidence type="ECO:0000313" key="2">
    <source>
        <dbReference type="Proteomes" id="UP000054047"/>
    </source>
</evidence>
<proteinExistence type="predicted"/>